<keyword evidence="3" id="KW-1185">Reference proteome</keyword>
<evidence type="ECO:0000313" key="2">
    <source>
        <dbReference type="EMBL" id="GIN20783.1"/>
    </source>
</evidence>
<dbReference type="Pfam" id="PF12697">
    <property type="entry name" value="Abhydrolase_6"/>
    <property type="match status" value="1"/>
</dbReference>
<sequence>METIISKDGTKIAYEKQGNGPAIILVSSAAADHKDAEQLAQQLSKHFTVYNYDRRGRGQSTDASEYAVEREIEDIEALIAEAGGNSFLFGSSSGAVLALEASTKLGDKITNLFLYEPPFIIDNSRPRVPSDYVQRLNELIEEGRRSDAVEYFMSEALGIPSEYLDHMKADPSWEVMESLAHTLAYDGMIMGETQSGNPLPTNRWNVNVPTTIMIGENSEPYFHEAAKSLAELLPLAKYKTLPGQDHSAVMMAPNVLANAVVKCIWQVEYV</sequence>
<protein>
    <submittedName>
        <fullName evidence="2">Alpha/beta hydrolase</fullName>
    </submittedName>
</protein>
<dbReference type="RefSeq" id="WP_212962885.1">
    <property type="nucleotide sequence ID" value="NZ_BOQT01000005.1"/>
</dbReference>
<dbReference type="EMBL" id="BOQT01000005">
    <property type="protein sequence ID" value="GIN20783.1"/>
    <property type="molecule type" value="Genomic_DNA"/>
</dbReference>
<keyword evidence="2" id="KW-0378">Hydrolase</keyword>
<dbReference type="Proteomes" id="UP000680279">
    <property type="component" value="Unassembled WGS sequence"/>
</dbReference>
<dbReference type="InterPro" id="IPR050471">
    <property type="entry name" value="AB_hydrolase"/>
</dbReference>
<comment type="caution">
    <text evidence="2">The sequence shown here is derived from an EMBL/GenBank/DDBJ whole genome shotgun (WGS) entry which is preliminary data.</text>
</comment>
<evidence type="ECO:0000313" key="3">
    <source>
        <dbReference type="Proteomes" id="UP000680279"/>
    </source>
</evidence>
<dbReference type="PANTHER" id="PTHR43433:SF5">
    <property type="entry name" value="AB HYDROLASE-1 DOMAIN-CONTAINING PROTEIN"/>
    <property type="match status" value="1"/>
</dbReference>
<name>A0ABQ4K4X1_9BACI</name>
<evidence type="ECO:0000259" key="1">
    <source>
        <dbReference type="Pfam" id="PF12697"/>
    </source>
</evidence>
<organism evidence="2 3">
    <name type="scientific">Siminovitchia fordii</name>
    <dbReference type="NCBI Taxonomy" id="254759"/>
    <lineage>
        <taxon>Bacteria</taxon>
        <taxon>Bacillati</taxon>
        <taxon>Bacillota</taxon>
        <taxon>Bacilli</taxon>
        <taxon>Bacillales</taxon>
        <taxon>Bacillaceae</taxon>
        <taxon>Siminovitchia</taxon>
    </lineage>
</organism>
<reference evidence="2 3" key="1">
    <citation type="submission" date="2021-03" db="EMBL/GenBank/DDBJ databases">
        <title>Antimicrobial resistance genes in bacteria isolated from Japanese honey, and their potential for conferring macrolide and lincosamide resistance in the American foulbrood pathogen Paenibacillus larvae.</title>
        <authorList>
            <person name="Okamoto M."/>
            <person name="Kumagai M."/>
            <person name="Kanamori H."/>
            <person name="Takamatsu D."/>
        </authorList>
    </citation>
    <scope>NUCLEOTIDE SEQUENCE [LARGE SCALE GENOMIC DNA]</scope>
    <source>
        <strain evidence="2 3">J1TS3</strain>
    </source>
</reference>
<dbReference type="InterPro" id="IPR000073">
    <property type="entry name" value="AB_hydrolase_1"/>
</dbReference>
<dbReference type="InterPro" id="IPR029058">
    <property type="entry name" value="AB_hydrolase_fold"/>
</dbReference>
<feature type="domain" description="AB hydrolase-1" evidence="1">
    <location>
        <begin position="36"/>
        <end position="258"/>
    </location>
</feature>
<accession>A0ABQ4K4X1</accession>
<gene>
    <name evidence="2" type="ORF">J1TS3_19170</name>
</gene>
<dbReference type="GO" id="GO:0016787">
    <property type="term" value="F:hydrolase activity"/>
    <property type="evidence" value="ECO:0007669"/>
    <property type="project" value="UniProtKB-KW"/>
</dbReference>
<proteinExistence type="predicted"/>
<dbReference type="PANTHER" id="PTHR43433">
    <property type="entry name" value="HYDROLASE, ALPHA/BETA FOLD FAMILY PROTEIN"/>
    <property type="match status" value="1"/>
</dbReference>
<dbReference type="SUPFAM" id="SSF53474">
    <property type="entry name" value="alpha/beta-Hydrolases"/>
    <property type="match status" value="1"/>
</dbReference>
<dbReference type="Gene3D" id="3.40.50.1820">
    <property type="entry name" value="alpha/beta hydrolase"/>
    <property type="match status" value="1"/>
</dbReference>